<evidence type="ECO:0000259" key="1">
    <source>
        <dbReference type="Pfam" id="PF10047"/>
    </source>
</evidence>
<dbReference type="EMBL" id="QJPH01000414">
    <property type="protein sequence ID" value="PZN74719.1"/>
    <property type="molecule type" value="Genomic_DNA"/>
</dbReference>
<name>A0A2W4QX98_9GAMM</name>
<gene>
    <name evidence="2" type="ORF">DM484_20470</name>
</gene>
<proteinExistence type="predicted"/>
<protein>
    <submittedName>
        <fullName evidence="2">Type II toxin-antitoxin system prevent-host-death family antitoxin</fullName>
    </submittedName>
</protein>
<feature type="domain" description="DUF2281" evidence="1">
    <location>
        <begin position="49"/>
        <end position="74"/>
    </location>
</feature>
<accession>A0A2W4QX98</accession>
<dbReference type="InterPro" id="IPR018739">
    <property type="entry name" value="DUF2281"/>
</dbReference>
<dbReference type="Proteomes" id="UP000249396">
    <property type="component" value="Unassembled WGS sequence"/>
</dbReference>
<dbReference type="Pfam" id="PF10047">
    <property type="entry name" value="DUF2281"/>
    <property type="match status" value="1"/>
</dbReference>
<evidence type="ECO:0000313" key="3">
    <source>
        <dbReference type="Proteomes" id="UP000249396"/>
    </source>
</evidence>
<organism evidence="2 3">
    <name type="scientific">Candidatus Methylumidiphilus alinenensis</name>
    <dbReference type="NCBI Taxonomy" id="2202197"/>
    <lineage>
        <taxon>Bacteria</taxon>
        <taxon>Pseudomonadati</taxon>
        <taxon>Pseudomonadota</taxon>
        <taxon>Gammaproteobacteria</taxon>
        <taxon>Methylococcales</taxon>
        <taxon>Candidatus Methylumidiphilus</taxon>
    </lineage>
</organism>
<comment type="caution">
    <text evidence="2">The sequence shown here is derived from an EMBL/GenBank/DDBJ whole genome shotgun (WGS) entry which is preliminary data.</text>
</comment>
<reference evidence="2 3" key="1">
    <citation type="journal article" date="2018" name="Aquat. Microb. Ecol.">
        <title>Gammaproteobacterial methanotrophs dominate.</title>
        <authorList>
            <person name="Rissanen A.J."/>
            <person name="Saarenheimo J."/>
            <person name="Tiirola M."/>
            <person name="Peura S."/>
            <person name="Aalto S.L."/>
            <person name="Karvinen A."/>
            <person name="Nykanen H."/>
        </authorList>
    </citation>
    <scope>NUCLEOTIDE SEQUENCE [LARGE SCALE GENOMIC DNA]</scope>
    <source>
        <strain evidence="2">AMbin10</strain>
    </source>
</reference>
<evidence type="ECO:0000313" key="2">
    <source>
        <dbReference type="EMBL" id="PZN74719.1"/>
    </source>
</evidence>
<dbReference type="AlphaFoldDB" id="A0A2W4QX98"/>
<sequence length="76" mass="8608">MKTYALNQNLPPLVSLIAELKPNEEILLTEHERPVAKFVAVSSLVRPHPQAGTLKGKIWMSADFDEPLEDFKEYMA</sequence>